<keyword evidence="4 7" id="KW-0694">RNA-binding</keyword>
<dbReference type="InterPro" id="IPR009019">
    <property type="entry name" value="KH_sf_prok-type"/>
</dbReference>
<feature type="compositionally biased region" description="Low complexity" evidence="8">
    <location>
        <begin position="424"/>
        <end position="440"/>
    </location>
</feature>
<keyword evidence="2 7" id="KW-0963">Cytoplasm</keyword>
<comment type="caution">
    <text evidence="10">The sequence shown here is derived from an EMBL/GenBank/DDBJ whole genome shotgun (WGS) entry which is preliminary data.</text>
</comment>
<dbReference type="CDD" id="cd22529">
    <property type="entry name" value="KH-II_NusA_rpt2"/>
    <property type="match status" value="1"/>
</dbReference>
<protein>
    <recommendedName>
        <fullName evidence="7">Transcription termination/antitermination protein NusA</fullName>
    </recommendedName>
</protein>
<dbReference type="SUPFAM" id="SSF47794">
    <property type="entry name" value="Rad51 N-terminal domain-like"/>
    <property type="match status" value="1"/>
</dbReference>
<dbReference type="InterPro" id="IPR012340">
    <property type="entry name" value="NA-bd_OB-fold"/>
</dbReference>
<evidence type="ECO:0000256" key="2">
    <source>
        <dbReference type="ARBA" id="ARBA00022490"/>
    </source>
</evidence>
<feature type="compositionally biased region" description="Acidic residues" evidence="8">
    <location>
        <begin position="490"/>
        <end position="499"/>
    </location>
</feature>
<feature type="compositionally biased region" description="Acidic residues" evidence="8">
    <location>
        <begin position="442"/>
        <end position="457"/>
    </location>
</feature>
<dbReference type="Gene3D" id="3.30.1480.10">
    <property type="entry name" value="NusA, N-terminal domain"/>
    <property type="match status" value="1"/>
</dbReference>
<evidence type="ECO:0000259" key="9">
    <source>
        <dbReference type="PROSITE" id="PS50126"/>
    </source>
</evidence>
<dbReference type="SUPFAM" id="SSF54814">
    <property type="entry name" value="Prokaryotic type KH domain (KH-domain type II)"/>
    <property type="match status" value="2"/>
</dbReference>
<dbReference type="CDD" id="cd02134">
    <property type="entry name" value="KH-II_NusA_rpt1"/>
    <property type="match status" value="1"/>
</dbReference>
<evidence type="ECO:0000256" key="6">
    <source>
        <dbReference type="ARBA" id="ARBA00023163"/>
    </source>
</evidence>
<dbReference type="InterPro" id="IPR036555">
    <property type="entry name" value="NusA_N_sf"/>
</dbReference>
<gene>
    <name evidence="7" type="primary">nusA</name>
    <name evidence="10" type="ORF">LzC2_37980</name>
</gene>
<evidence type="ECO:0000256" key="8">
    <source>
        <dbReference type="SAM" id="MobiDB-lite"/>
    </source>
</evidence>
<dbReference type="RefSeq" id="WP_171189594.1">
    <property type="nucleotide sequence ID" value="NZ_WTPX01000184.1"/>
</dbReference>
<keyword evidence="5 7" id="KW-0805">Transcription regulation</keyword>
<organism evidence="10 11">
    <name type="scientific">Alienimonas chondri</name>
    <dbReference type="NCBI Taxonomy" id="2681879"/>
    <lineage>
        <taxon>Bacteria</taxon>
        <taxon>Pseudomonadati</taxon>
        <taxon>Planctomycetota</taxon>
        <taxon>Planctomycetia</taxon>
        <taxon>Planctomycetales</taxon>
        <taxon>Planctomycetaceae</taxon>
        <taxon>Alienimonas</taxon>
    </lineage>
</organism>
<dbReference type="InterPro" id="IPR003029">
    <property type="entry name" value="S1_domain"/>
</dbReference>
<name>A0ABX1VIM0_9PLAN</name>
<dbReference type="Proteomes" id="UP000609651">
    <property type="component" value="Unassembled WGS sequence"/>
</dbReference>
<feature type="compositionally biased region" description="Basic and acidic residues" evidence="8">
    <location>
        <begin position="408"/>
        <end position="418"/>
    </location>
</feature>
<dbReference type="InterPro" id="IPR010213">
    <property type="entry name" value="TF_NusA"/>
</dbReference>
<dbReference type="SUPFAM" id="SSF69705">
    <property type="entry name" value="Transcription factor NusA, N-terminal domain"/>
    <property type="match status" value="1"/>
</dbReference>
<evidence type="ECO:0000313" key="10">
    <source>
        <dbReference type="EMBL" id="NNJ27690.1"/>
    </source>
</evidence>
<comment type="function">
    <text evidence="7">Participates in both transcription termination and antitermination.</text>
</comment>
<dbReference type="PANTHER" id="PTHR22648">
    <property type="entry name" value="TRANSCRIPTION TERMINATION FACTOR NUSA"/>
    <property type="match status" value="1"/>
</dbReference>
<evidence type="ECO:0000256" key="3">
    <source>
        <dbReference type="ARBA" id="ARBA00022814"/>
    </source>
</evidence>
<proteinExistence type="inferred from homology"/>
<dbReference type="CDD" id="cd04455">
    <property type="entry name" value="S1_NusA"/>
    <property type="match status" value="1"/>
</dbReference>
<dbReference type="Gene3D" id="1.10.150.20">
    <property type="entry name" value="5' to 3' exonuclease, C-terminal subdomain"/>
    <property type="match status" value="1"/>
</dbReference>
<keyword evidence="6 7" id="KW-0804">Transcription</keyword>
<dbReference type="InterPro" id="IPR015946">
    <property type="entry name" value="KH_dom-like_a/b"/>
</dbReference>
<dbReference type="Pfam" id="PF26594">
    <property type="entry name" value="KH_NusA_2nd"/>
    <property type="match status" value="1"/>
</dbReference>
<dbReference type="PROSITE" id="PS50126">
    <property type="entry name" value="S1"/>
    <property type="match status" value="1"/>
</dbReference>
<keyword evidence="11" id="KW-1185">Reference proteome</keyword>
<dbReference type="Gene3D" id="2.40.50.140">
    <property type="entry name" value="Nucleic acid-binding proteins"/>
    <property type="match status" value="1"/>
</dbReference>
<dbReference type="HAMAP" id="MF_00945_B">
    <property type="entry name" value="NusA_B"/>
    <property type="match status" value="1"/>
</dbReference>
<dbReference type="InterPro" id="IPR025249">
    <property type="entry name" value="TF_NusA_KH_1st"/>
</dbReference>
<comment type="subunit">
    <text evidence="7">Monomer. Binds directly to the core enzyme of the DNA-dependent RNA polymerase and to nascent RNA.</text>
</comment>
<keyword evidence="1 7" id="KW-0806">Transcription termination</keyword>
<dbReference type="Pfam" id="PF00575">
    <property type="entry name" value="S1"/>
    <property type="match status" value="1"/>
</dbReference>
<feature type="compositionally biased region" description="Low complexity" evidence="8">
    <location>
        <begin position="458"/>
        <end position="470"/>
    </location>
</feature>
<dbReference type="NCBIfam" id="TIGR01953">
    <property type="entry name" value="NusA"/>
    <property type="match status" value="1"/>
</dbReference>
<feature type="domain" description="S1 motif" evidence="9">
    <location>
        <begin position="108"/>
        <end position="173"/>
    </location>
</feature>
<keyword evidence="3 7" id="KW-0889">Transcription antitermination</keyword>
<feature type="region of interest" description="Disordered" evidence="8">
    <location>
        <begin position="398"/>
        <end position="554"/>
    </location>
</feature>
<dbReference type="EMBL" id="WTPX01000184">
    <property type="protein sequence ID" value="NNJ27690.1"/>
    <property type="molecule type" value="Genomic_DNA"/>
</dbReference>
<dbReference type="InterPro" id="IPR030842">
    <property type="entry name" value="TF_NusA_bacterial"/>
</dbReference>
<dbReference type="Gene3D" id="3.30.300.20">
    <property type="match status" value="2"/>
</dbReference>
<dbReference type="Pfam" id="PF13184">
    <property type="entry name" value="KH_NusA_1st"/>
    <property type="match status" value="1"/>
</dbReference>
<evidence type="ECO:0000256" key="1">
    <source>
        <dbReference type="ARBA" id="ARBA00022472"/>
    </source>
</evidence>
<feature type="compositionally biased region" description="Acidic residues" evidence="8">
    <location>
        <begin position="544"/>
        <end position="554"/>
    </location>
</feature>
<dbReference type="SUPFAM" id="SSF50249">
    <property type="entry name" value="Nucleic acid-binding proteins"/>
    <property type="match status" value="1"/>
</dbReference>
<reference evidence="10 11" key="1">
    <citation type="journal article" date="2020" name="Syst. Appl. Microbiol.">
        <title>Alienimonas chondri sp. nov., a novel planctomycete isolated from the biofilm of the red alga Chondrus crispus.</title>
        <authorList>
            <person name="Vitorino I."/>
            <person name="Albuquerque L."/>
            <person name="Wiegand S."/>
            <person name="Kallscheuer N."/>
            <person name="da Costa M.S."/>
            <person name="Lobo-da-Cunha A."/>
            <person name="Jogler C."/>
            <person name="Lage O.M."/>
        </authorList>
    </citation>
    <scope>NUCLEOTIDE SEQUENCE [LARGE SCALE GENOMIC DNA]</scope>
    <source>
        <strain evidence="10 11">LzC2</strain>
    </source>
</reference>
<evidence type="ECO:0000313" key="11">
    <source>
        <dbReference type="Proteomes" id="UP000609651"/>
    </source>
</evidence>
<sequence>MKTSEILRIADAIHRDRNIDVEIVFEGIEAAIAQAALKVFGEDAEVHVAIDRKTGEPDASVNGNPLSSDDIGDLLGRIAAQTAKQVMIQKIREAERDALFDEFTAQRGEIISGTITKVEPGGTVLTNLGKTEAILPRSEQIPGETHNVNERVRAVVMDVRKQGSRVKIILSRTHPELVRRLFELEIPEVSEGTIEVRSLSREAGYRSKVAVTCHDPKVDPVGACVGVRGARIRNVVDELAGERIDIIRWNDSLRVLVPNALQPAEVEDVILCPQLGKVIVLVEEDNLSLAIGRKGQNVRLASKLVGWDIQVMTPEKLDAQIAESVGQFTRIPQMDEDLAENLVAQGFFTFDELSIIEPDALQEISGLDAASCDAIVEFADEESARIEAEEKMARERRRQLRAMGMTEDDLKRRTDAARAAEAQTGEVAANAEAEATPVAGELDSEADGPAELPDPEVAEAMAEDAAAAPTADEHDGEQHDPDEAPHESADPLDADEAGEDSVTAGLTNDPVAVGDATDSADEVAPAGEEEAALDEAAKDGVLSVEEETPAGDPV</sequence>
<dbReference type="InterPro" id="IPR010995">
    <property type="entry name" value="DNA_repair_Rad51/TF_NusA_a-hlx"/>
</dbReference>
<dbReference type="PANTHER" id="PTHR22648:SF0">
    <property type="entry name" value="TRANSCRIPTION TERMINATION_ANTITERMINATION PROTEIN NUSA"/>
    <property type="match status" value="1"/>
</dbReference>
<dbReference type="SMART" id="SM00316">
    <property type="entry name" value="S1"/>
    <property type="match status" value="1"/>
</dbReference>
<dbReference type="InterPro" id="IPR058582">
    <property type="entry name" value="KH_NusA_2nd"/>
</dbReference>
<dbReference type="Pfam" id="PF08529">
    <property type="entry name" value="NusA_N"/>
    <property type="match status" value="2"/>
</dbReference>
<feature type="compositionally biased region" description="Basic and acidic residues" evidence="8">
    <location>
        <begin position="471"/>
        <end position="489"/>
    </location>
</feature>
<evidence type="ECO:0000256" key="4">
    <source>
        <dbReference type="ARBA" id="ARBA00022884"/>
    </source>
</evidence>
<comment type="subcellular location">
    <subcellularLocation>
        <location evidence="7">Cytoplasm</location>
    </subcellularLocation>
</comment>
<accession>A0ABX1VIM0</accession>
<dbReference type="InterPro" id="IPR013735">
    <property type="entry name" value="TF_NusA_N"/>
</dbReference>
<evidence type="ECO:0000256" key="5">
    <source>
        <dbReference type="ARBA" id="ARBA00023015"/>
    </source>
</evidence>
<comment type="similarity">
    <text evidence="7">Belongs to the NusA family.</text>
</comment>
<evidence type="ECO:0000256" key="7">
    <source>
        <dbReference type="HAMAP-Rule" id="MF_00945"/>
    </source>
</evidence>